<keyword evidence="6 13" id="KW-0547">Nucleotide-binding</keyword>
<keyword evidence="14" id="KW-0175">Coiled coil</keyword>
<dbReference type="EMBL" id="NBSK02000004">
    <property type="protein sequence ID" value="KAJ0210069.1"/>
    <property type="molecule type" value="Genomic_DNA"/>
</dbReference>
<evidence type="ECO:0000256" key="8">
    <source>
        <dbReference type="ARBA" id="ARBA00022840"/>
    </source>
</evidence>
<evidence type="ECO:0000256" key="7">
    <source>
        <dbReference type="ARBA" id="ARBA00022777"/>
    </source>
</evidence>
<dbReference type="OrthoDB" id="4062651at2759"/>
<keyword evidence="9" id="KW-1133">Transmembrane helix</keyword>
<dbReference type="InterPro" id="IPR045272">
    <property type="entry name" value="ANXUR1/2-like"/>
</dbReference>
<dbReference type="PROSITE" id="PS51775">
    <property type="entry name" value="GTD_BINDING"/>
    <property type="match status" value="1"/>
</dbReference>
<dbReference type="GO" id="GO:0005524">
    <property type="term" value="F:ATP binding"/>
    <property type="evidence" value="ECO:0007669"/>
    <property type="project" value="UniProtKB-UniRule"/>
</dbReference>
<dbReference type="GO" id="GO:0004674">
    <property type="term" value="F:protein serine/threonine kinase activity"/>
    <property type="evidence" value="ECO:0007669"/>
    <property type="project" value="UniProtKB-KW"/>
</dbReference>
<dbReference type="InterPro" id="IPR011009">
    <property type="entry name" value="Kinase-like_dom_sf"/>
</dbReference>
<dbReference type="GO" id="GO:0004672">
    <property type="term" value="F:protein kinase activity"/>
    <property type="evidence" value="ECO:0000318"/>
    <property type="project" value="GO_Central"/>
</dbReference>
<protein>
    <recommendedName>
        <fullName evidence="2">non-specific serine/threonine protein kinase</fullName>
        <ecNumber evidence="2">2.7.11.1</ecNumber>
    </recommendedName>
</protein>
<evidence type="ECO:0000256" key="6">
    <source>
        <dbReference type="ARBA" id="ARBA00022741"/>
    </source>
</evidence>
<dbReference type="Pfam" id="PF04576">
    <property type="entry name" value="Zein-binding"/>
    <property type="match status" value="1"/>
</dbReference>
<dbReference type="Pfam" id="PF07714">
    <property type="entry name" value="PK_Tyr_Ser-Thr"/>
    <property type="match status" value="1"/>
</dbReference>
<keyword evidence="7" id="KW-0418">Kinase</keyword>
<evidence type="ECO:0000256" key="12">
    <source>
        <dbReference type="ARBA" id="ARBA00048679"/>
    </source>
</evidence>
<feature type="domain" description="GTD-binding" evidence="16">
    <location>
        <begin position="448"/>
        <end position="526"/>
    </location>
</feature>
<dbReference type="GO" id="GO:0080115">
    <property type="term" value="F:myosin XI tail binding"/>
    <property type="evidence" value="ECO:0007669"/>
    <property type="project" value="UniProtKB-ARBA"/>
</dbReference>
<dbReference type="PANTHER" id="PTHR27003:SF359">
    <property type="entry name" value="SERINE_THREONINE-PROTEIN KINASE UNC-51-RELATED"/>
    <property type="match status" value="1"/>
</dbReference>
<evidence type="ECO:0000256" key="4">
    <source>
        <dbReference type="ARBA" id="ARBA00022679"/>
    </source>
</evidence>
<evidence type="ECO:0000256" key="14">
    <source>
        <dbReference type="SAM" id="Coils"/>
    </source>
</evidence>
<dbReference type="Gene3D" id="2.40.33.10">
    <property type="entry name" value="PK beta-barrel domain-like"/>
    <property type="match status" value="1"/>
</dbReference>
<dbReference type="InterPro" id="IPR007656">
    <property type="entry name" value="GTD-bd"/>
</dbReference>
<dbReference type="Gramene" id="rna-gnl|WGS:NBSK|LSAT_4X110861_mrna">
    <property type="protein sequence ID" value="cds-PLY92997.1"/>
    <property type="gene ID" value="gene-LSAT_4X110861"/>
</dbReference>
<dbReference type="PROSITE" id="PS50011">
    <property type="entry name" value="PROTEIN_KINASE_DOM"/>
    <property type="match status" value="1"/>
</dbReference>
<feature type="coiled-coil region" evidence="14">
    <location>
        <begin position="457"/>
        <end position="512"/>
    </location>
</feature>
<evidence type="ECO:0000313" key="17">
    <source>
        <dbReference type="EMBL" id="KAJ0210069.1"/>
    </source>
</evidence>
<keyword evidence="5" id="KW-0812">Transmembrane</keyword>
<keyword evidence="4" id="KW-0808">Transferase</keyword>
<comment type="catalytic activity">
    <reaction evidence="12">
        <text>L-seryl-[protein] + ATP = O-phospho-L-seryl-[protein] + ADP + H(+)</text>
        <dbReference type="Rhea" id="RHEA:17989"/>
        <dbReference type="Rhea" id="RHEA-COMP:9863"/>
        <dbReference type="Rhea" id="RHEA-COMP:11604"/>
        <dbReference type="ChEBI" id="CHEBI:15378"/>
        <dbReference type="ChEBI" id="CHEBI:29999"/>
        <dbReference type="ChEBI" id="CHEBI:30616"/>
        <dbReference type="ChEBI" id="CHEBI:83421"/>
        <dbReference type="ChEBI" id="CHEBI:456216"/>
        <dbReference type="EC" id="2.7.11.1"/>
    </reaction>
</comment>
<reference evidence="17 18" key="1">
    <citation type="journal article" date="2017" name="Nat. Commun.">
        <title>Genome assembly with in vitro proximity ligation data and whole-genome triplication in lettuce.</title>
        <authorList>
            <person name="Reyes-Chin-Wo S."/>
            <person name="Wang Z."/>
            <person name="Yang X."/>
            <person name="Kozik A."/>
            <person name="Arikit S."/>
            <person name="Song C."/>
            <person name="Xia L."/>
            <person name="Froenicke L."/>
            <person name="Lavelle D.O."/>
            <person name="Truco M.J."/>
            <person name="Xia R."/>
            <person name="Zhu S."/>
            <person name="Xu C."/>
            <person name="Xu H."/>
            <person name="Xu X."/>
            <person name="Cox K."/>
            <person name="Korf I."/>
            <person name="Meyers B.C."/>
            <person name="Michelmore R.W."/>
        </authorList>
    </citation>
    <scope>NUCLEOTIDE SEQUENCE [LARGE SCALE GENOMIC DNA]</scope>
    <source>
        <strain evidence="18">cv. Salinas</strain>
        <tissue evidence="17">Seedlings</tissue>
    </source>
</reference>
<keyword evidence="8 13" id="KW-0067">ATP-binding</keyword>
<dbReference type="InterPro" id="IPR008271">
    <property type="entry name" value="Ser/Thr_kinase_AS"/>
</dbReference>
<comment type="caution">
    <text evidence="17">The sequence shown here is derived from an EMBL/GenBank/DDBJ whole genome shotgun (WGS) entry which is preliminary data.</text>
</comment>
<evidence type="ECO:0000313" key="18">
    <source>
        <dbReference type="Proteomes" id="UP000235145"/>
    </source>
</evidence>
<dbReference type="PROSITE" id="PS00107">
    <property type="entry name" value="PROTEIN_KINASE_ATP"/>
    <property type="match status" value="1"/>
</dbReference>
<evidence type="ECO:0000256" key="11">
    <source>
        <dbReference type="ARBA" id="ARBA00047899"/>
    </source>
</evidence>
<keyword evidence="10" id="KW-0472">Membrane</keyword>
<feature type="binding site" evidence="13">
    <location>
        <position position="56"/>
    </location>
    <ligand>
        <name>ATP</name>
        <dbReference type="ChEBI" id="CHEBI:30616"/>
    </ligand>
</feature>
<dbReference type="InterPro" id="IPR017441">
    <property type="entry name" value="Protein_kinase_ATP_BS"/>
</dbReference>
<gene>
    <name evidence="17" type="ORF">LSAT_V11C400201030</name>
</gene>
<accession>A0A9R1XEZ4</accession>
<dbReference type="Gene3D" id="1.10.510.10">
    <property type="entry name" value="Transferase(Phosphotransferase) domain 1"/>
    <property type="match status" value="1"/>
</dbReference>
<feature type="domain" description="Protein kinase" evidence="15">
    <location>
        <begin position="25"/>
        <end position="301"/>
    </location>
</feature>
<evidence type="ECO:0000256" key="13">
    <source>
        <dbReference type="PROSITE-ProRule" id="PRU10141"/>
    </source>
</evidence>
<dbReference type="InterPro" id="IPR000719">
    <property type="entry name" value="Prot_kinase_dom"/>
</dbReference>
<evidence type="ECO:0000256" key="5">
    <source>
        <dbReference type="ARBA" id="ARBA00022692"/>
    </source>
</evidence>
<evidence type="ECO:0000256" key="1">
    <source>
        <dbReference type="ARBA" id="ARBA00004370"/>
    </source>
</evidence>
<evidence type="ECO:0000259" key="15">
    <source>
        <dbReference type="PROSITE" id="PS50011"/>
    </source>
</evidence>
<evidence type="ECO:0000256" key="10">
    <source>
        <dbReference type="ARBA" id="ARBA00023136"/>
    </source>
</evidence>
<dbReference type="InterPro" id="IPR015806">
    <property type="entry name" value="Pyrv_Knase_insert_dom_sf"/>
</dbReference>
<evidence type="ECO:0000256" key="3">
    <source>
        <dbReference type="ARBA" id="ARBA00022527"/>
    </source>
</evidence>
<dbReference type="FunFam" id="3.30.200.20:FF:000039">
    <property type="entry name" value="receptor-like protein kinase FERONIA"/>
    <property type="match status" value="1"/>
</dbReference>
<evidence type="ECO:0000256" key="9">
    <source>
        <dbReference type="ARBA" id="ARBA00022989"/>
    </source>
</evidence>
<dbReference type="GO" id="GO:0004714">
    <property type="term" value="F:transmembrane receptor protein tyrosine kinase activity"/>
    <property type="evidence" value="ECO:0007669"/>
    <property type="project" value="InterPro"/>
</dbReference>
<dbReference type="EC" id="2.7.11.1" evidence="2"/>
<dbReference type="SUPFAM" id="SSF50800">
    <property type="entry name" value="PK beta-barrel domain-like"/>
    <property type="match status" value="1"/>
</dbReference>
<evidence type="ECO:0000259" key="16">
    <source>
        <dbReference type="PROSITE" id="PS51775"/>
    </source>
</evidence>
<keyword evidence="3" id="KW-0723">Serine/threonine-protein kinase</keyword>
<comment type="subcellular location">
    <subcellularLocation>
        <location evidence="1">Membrane</location>
    </subcellularLocation>
</comment>
<dbReference type="PROSITE" id="PS00108">
    <property type="entry name" value="PROTEIN_KINASE_ST"/>
    <property type="match status" value="1"/>
</dbReference>
<dbReference type="Proteomes" id="UP000235145">
    <property type="component" value="Unassembled WGS sequence"/>
</dbReference>
<proteinExistence type="predicted"/>
<evidence type="ECO:0000256" key="2">
    <source>
        <dbReference type="ARBA" id="ARBA00012513"/>
    </source>
</evidence>
<dbReference type="GO" id="GO:0030955">
    <property type="term" value="F:potassium ion binding"/>
    <property type="evidence" value="ECO:0007669"/>
    <property type="project" value="InterPro"/>
</dbReference>
<dbReference type="InterPro" id="IPR011037">
    <property type="entry name" value="Pyrv_Knase-like_insert_dom_sf"/>
</dbReference>
<dbReference type="Gene3D" id="3.30.200.20">
    <property type="entry name" value="Phosphorylase Kinase, domain 1"/>
    <property type="match status" value="1"/>
</dbReference>
<name>A0A9R1XEZ4_LACSA</name>
<dbReference type="GO" id="GO:0005886">
    <property type="term" value="C:plasma membrane"/>
    <property type="evidence" value="ECO:0000318"/>
    <property type="project" value="GO_Central"/>
</dbReference>
<dbReference type="InterPro" id="IPR001245">
    <property type="entry name" value="Ser-Thr/Tyr_kinase_cat_dom"/>
</dbReference>
<dbReference type="GO" id="GO:0000287">
    <property type="term" value="F:magnesium ion binding"/>
    <property type="evidence" value="ECO:0007669"/>
    <property type="project" value="InterPro"/>
</dbReference>
<dbReference type="GO" id="GO:0004743">
    <property type="term" value="F:pyruvate kinase activity"/>
    <property type="evidence" value="ECO:0007669"/>
    <property type="project" value="InterPro"/>
</dbReference>
<organism evidence="17 18">
    <name type="scientific">Lactuca sativa</name>
    <name type="common">Garden lettuce</name>
    <dbReference type="NCBI Taxonomy" id="4236"/>
    <lineage>
        <taxon>Eukaryota</taxon>
        <taxon>Viridiplantae</taxon>
        <taxon>Streptophyta</taxon>
        <taxon>Embryophyta</taxon>
        <taxon>Tracheophyta</taxon>
        <taxon>Spermatophyta</taxon>
        <taxon>Magnoliopsida</taxon>
        <taxon>eudicotyledons</taxon>
        <taxon>Gunneridae</taxon>
        <taxon>Pentapetalae</taxon>
        <taxon>asterids</taxon>
        <taxon>campanulids</taxon>
        <taxon>Asterales</taxon>
        <taxon>Asteraceae</taxon>
        <taxon>Cichorioideae</taxon>
        <taxon>Cichorieae</taxon>
        <taxon>Lactucinae</taxon>
        <taxon>Lactuca</taxon>
    </lineage>
</organism>
<dbReference type="SUPFAM" id="SSF56112">
    <property type="entry name" value="Protein kinase-like (PK-like)"/>
    <property type="match status" value="1"/>
</dbReference>
<dbReference type="SMART" id="SM00220">
    <property type="entry name" value="S_TKc"/>
    <property type="match status" value="1"/>
</dbReference>
<dbReference type="AlphaFoldDB" id="A0A9R1XEZ4"/>
<dbReference type="FunFam" id="1.10.510.10:FF:001023">
    <property type="entry name" value="Os07g0541700 protein"/>
    <property type="match status" value="1"/>
</dbReference>
<sequence>MMSVEKQFVHLKIQLASIISATNNFSEENCIGKGGFGNVYKGDLVHSKGKTKVAVKRLVSEFGQGNSEFWKEVIMLSVYRHDNIITLIGFCDEMSEKILVYDYVSNKSLDLHLNNKDLNWVQRLTICIGAARGLAYLHNPANTHQRVLHRDIKSSNVLLDENWNAKIADFGLSKFGPANQQYTFIVSNNVVGTIGYCDPLYLESGLLTKESDVYSFGVVLFEVLCGRLCIGKKENSHTFTQLVRKHYKEDNMYGIIFSHIKDEIHPNSLKAFTTIAYQCLKRDHKRRPLMTEIATQLETALNYQGPEVRSGDVPKPIPLQEGKEFNFTIKSGVSTNDTVSVNYDGFINDVEPGDIVLVDGGMMSLAVKSKTKSLVKCEVIDGGELKSKSNLIVRRKSPSLPSITGPKSNKSTGNYNQIEEKKIPNTPHTIESLNQLKENVHMIEPEESWAGESVDDVEKLKSTLQNVYAELDVEREASATAASEALSMILQLQEEKAKMQMETSQYKRIMEERYEIQSRSFETNQE</sequence>
<dbReference type="PANTHER" id="PTHR27003">
    <property type="entry name" value="OS07G0166700 PROTEIN"/>
    <property type="match status" value="1"/>
</dbReference>
<keyword evidence="18" id="KW-1185">Reference proteome</keyword>
<comment type="catalytic activity">
    <reaction evidence="11">
        <text>L-threonyl-[protein] + ATP = O-phospho-L-threonyl-[protein] + ADP + H(+)</text>
        <dbReference type="Rhea" id="RHEA:46608"/>
        <dbReference type="Rhea" id="RHEA-COMP:11060"/>
        <dbReference type="Rhea" id="RHEA-COMP:11605"/>
        <dbReference type="ChEBI" id="CHEBI:15378"/>
        <dbReference type="ChEBI" id="CHEBI:30013"/>
        <dbReference type="ChEBI" id="CHEBI:30616"/>
        <dbReference type="ChEBI" id="CHEBI:61977"/>
        <dbReference type="ChEBI" id="CHEBI:456216"/>
        <dbReference type="EC" id="2.7.11.1"/>
    </reaction>
</comment>